<proteinExistence type="predicted"/>
<gene>
    <name evidence="1" type="ORF">I6H88_06295</name>
</gene>
<dbReference type="AlphaFoldDB" id="A0A7T7V1W7"/>
<dbReference type="KEGG" id="egm:AYC65_14700"/>
<dbReference type="SUPFAM" id="SSF54427">
    <property type="entry name" value="NTF2-like"/>
    <property type="match status" value="1"/>
</dbReference>
<sequence>MNSKIIIIQFLFLIILGCKPQEASKGRISNYQDKILQDKNVPKHLKNWAIGINENNIDSIKHFYDINAVKINSPDNIIEGSSQIANYFKAQKEKITSIKSLFSVEANSKRKINYELVSYKTDDQKEFIGIVIWKVENEKIIREFEFTKESSLDSKKVDTANISERRKLWIQLCNENNPKNLIKELYSSNIIYYNHKPLVKGTDDLIKEYSYMDNKNYHLKLHPLTLKTVNASFAFEIGQCIGSYNGKYIIVWEKGADGKWKIIVDSNI</sequence>
<dbReference type="PROSITE" id="PS51257">
    <property type="entry name" value="PROKAR_LIPOPROTEIN"/>
    <property type="match status" value="1"/>
</dbReference>
<dbReference type="InterPro" id="IPR032710">
    <property type="entry name" value="NTF2-like_dom_sf"/>
</dbReference>
<name>A0A7T7V1W7_9FLAO</name>
<organism evidence="1 2">
    <name type="scientific">Elizabethkingia bruuniana</name>
    <dbReference type="NCBI Taxonomy" id="1756149"/>
    <lineage>
        <taxon>Bacteria</taxon>
        <taxon>Pseudomonadati</taxon>
        <taxon>Bacteroidota</taxon>
        <taxon>Flavobacteriia</taxon>
        <taxon>Flavobacteriales</taxon>
        <taxon>Weeksellaceae</taxon>
        <taxon>Elizabethkingia</taxon>
    </lineage>
</organism>
<reference evidence="1 2" key="1">
    <citation type="submission" date="2020-12" db="EMBL/GenBank/DDBJ databases">
        <title>FDA dAtabase for Regulatory Grade micrObial Sequences (FDA-ARGOS): Supporting development and validation of Infectious Disease Dx tests.</title>
        <authorList>
            <person name="Kerrigan L."/>
            <person name="Long C."/>
            <person name="Tallon L."/>
            <person name="Sadzewicz L."/>
            <person name="Zhao X."/>
            <person name="Boylan J."/>
            <person name="Ott S."/>
            <person name="Bowen H."/>
            <person name="Vavikolanu K."/>
            <person name="Mehta A."/>
            <person name="Aluvathingal J."/>
            <person name="Nadendla S."/>
            <person name="Yan Y."/>
            <person name="Sichtig H."/>
        </authorList>
    </citation>
    <scope>NUCLEOTIDE SEQUENCE [LARGE SCALE GENOMIC DNA]</scope>
    <source>
        <strain evidence="1 2">FDAARGOS_1031</strain>
    </source>
</reference>
<keyword evidence="2" id="KW-1185">Reference proteome</keyword>
<dbReference type="OrthoDB" id="1452853at2"/>
<dbReference type="EMBL" id="CP067018">
    <property type="protein sequence ID" value="QQN60186.1"/>
    <property type="molecule type" value="Genomic_DNA"/>
</dbReference>
<evidence type="ECO:0000313" key="1">
    <source>
        <dbReference type="EMBL" id="QQN60186.1"/>
    </source>
</evidence>
<dbReference type="Proteomes" id="UP000595426">
    <property type="component" value="Chromosome"/>
</dbReference>
<protein>
    <submittedName>
        <fullName evidence="1">Uncharacterized protein</fullName>
    </submittedName>
</protein>
<dbReference type="GeneID" id="93134162"/>
<accession>A0A7T7V1W7</accession>
<dbReference type="RefSeq" id="WP_034869410.1">
    <property type="nucleotide sequence ID" value="NZ_CBCSDR010000004.1"/>
</dbReference>
<dbReference type="Gene3D" id="3.10.450.50">
    <property type="match status" value="1"/>
</dbReference>
<evidence type="ECO:0000313" key="2">
    <source>
        <dbReference type="Proteomes" id="UP000595426"/>
    </source>
</evidence>